<dbReference type="RefSeq" id="WP_002705956.1">
    <property type="nucleotide sequence ID" value="NZ_AGRW01000053.1"/>
</dbReference>
<evidence type="ECO:0000256" key="8">
    <source>
        <dbReference type="ARBA" id="ARBA00025699"/>
    </source>
</evidence>
<evidence type="ECO:0000256" key="6">
    <source>
        <dbReference type="ARBA" id="ARBA00022679"/>
    </source>
</evidence>
<dbReference type="Proteomes" id="UP000003571">
    <property type="component" value="Unassembled WGS sequence"/>
</dbReference>
<evidence type="ECO:0000256" key="3">
    <source>
        <dbReference type="ARBA" id="ARBA00022490"/>
    </source>
</evidence>
<keyword evidence="3 10" id="KW-0963">Cytoplasm</keyword>
<evidence type="ECO:0000256" key="4">
    <source>
        <dbReference type="ARBA" id="ARBA00022552"/>
    </source>
</evidence>
<dbReference type="InterPro" id="IPR029028">
    <property type="entry name" value="Alpha/beta_knot_MTases"/>
</dbReference>
<dbReference type="Pfam" id="PF04452">
    <property type="entry name" value="Methyltrans_RNA"/>
    <property type="match status" value="1"/>
</dbReference>
<dbReference type="InterPro" id="IPR029026">
    <property type="entry name" value="tRNA_m1G_MTases_N"/>
</dbReference>
<evidence type="ECO:0000256" key="7">
    <source>
        <dbReference type="ARBA" id="ARBA00022691"/>
    </source>
</evidence>
<keyword evidence="5 10" id="KW-0489">Methyltransferase</keyword>
<dbReference type="InterPro" id="IPR015947">
    <property type="entry name" value="PUA-like_sf"/>
</dbReference>
<comment type="catalytic activity">
    <reaction evidence="9 10">
        <text>uridine(1498) in 16S rRNA + S-adenosyl-L-methionine = N(3)-methyluridine(1498) in 16S rRNA + S-adenosyl-L-homocysteine + H(+)</text>
        <dbReference type="Rhea" id="RHEA:42920"/>
        <dbReference type="Rhea" id="RHEA-COMP:10283"/>
        <dbReference type="Rhea" id="RHEA-COMP:10284"/>
        <dbReference type="ChEBI" id="CHEBI:15378"/>
        <dbReference type="ChEBI" id="CHEBI:57856"/>
        <dbReference type="ChEBI" id="CHEBI:59789"/>
        <dbReference type="ChEBI" id="CHEBI:65315"/>
        <dbReference type="ChEBI" id="CHEBI:74502"/>
        <dbReference type="EC" id="2.1.1.193"/>
    </reaction>
</comment>
<gene>
    <name evidence="12" type="ORF">TresaDRAFT_0658</name>
</gene>
<keyword evidence="4 10" id="KW-0698">rRNA processing</keyword>
<dbReference type="InterPro" id="IPR046886">
    <property type="entry name" value="RsmE_MTase_dom"/>
</dbReference>
<dbReference type="SUPFAM" id="SSF88697">
    <property type="entry name" value="PUA domain-like"/>
    <property type="match status" value="1"/>
</dbReference>
<dbReference type="SUPFAM" id="SSF75217">
    <property type="entry name" value="alpha/beta knot"/>
    <property type="match status" value="1"/>
</dbReference>
<protein>
    <recommendedName>
        <fullName evidence="10">Ribosomal RNA small subunit methyltransferase E</fullName>
        <ecNumber evidence="10">2.1.1.193</ecNumber>
    </recommendedName>
</protein>
<dbReference type="EC" id="2.1.1.193" evidence="10"/>
<comment type="subcellular location">
    <subcellularLocation>
        <location evidence="1 10">Cytoplasm</location>
    </subcellularLocation>
</comment>
<accession>H7ENA5</accession>
<evidence type="ECO:0000256" key="2">
    <source>
        <dbReference type="ARBA" id="ARBA00005528"/>
    </source>
</evidence>
<organism evidence="12 13">
    <name type="scientific">Treponema saccharophilum DSM 2985</name>
    <dbReference type="NCBI Taxonomy" id="907348"/>
    <lineage>
        <taxon>Bacteria</taxon>
        <taxon>Pseudomonadati</taxon>
        <taxon>Spirochaetota</taxon>
        <taxon>Spirochaetia</taxon>
        <taxon>Spirochaetales</taxon>
        <taxon>Treponemataceae</taxon>
        <taxon>Treponema</taxon>
    </lineage>
</organism>
<dbReference type="PANTHER" id="PTHR30027:SF3">
    <property type="entry name" value="16S RRNA (URACIL(1498)-N(3))-METHYLTRANSFERASE"/>
    <property type="match status" value="1"/>
</dbReference>
<dbReference type="PANTHER" id="PTHR30027">
    <property type="entry name" value="RIBOSOMAL RNA SMALL SUBUNIT METHYLTRANSFERASE E"/>
    <property type="match status" value="1"/>
</dbReference>
<comment type="function">
    <text evidence="8 10">Specifically methylates the N3 position of the uracil ring of uridine 1498 (m3U1498) in 16S rRNA. Acts on the fully assembled 30S ribosomal subunit.</text>
</comment>
<keyword evidence="7 10" id="KW-0949">S-adenosyl-L-methionine</keyword>
<dbReference type="Gene3D" id="3.40.1280.10">
    <property type="match status" value="1"/>
</dbReference>
<evidence type="ECO:0000313" key="13">
    <source>
        <dbReference type="Proteomes" id="UP000003571"/>
    </source>
</evidence>
<dbReference type="NCBIfam" id="TIGR00046">
    <property type="entry name" value="RsmE family RNA methyltransferase"/>
    <property type="match status" value="1"/>
</dbReference>
<dbReference type="OrthoDB" id="9815641at2"/>
<proteinExistence type="inferred from homology"/>
<dbReference type="InterPro" id="IPR006700">
    <property type="entry name" value="RsmE"/>
</dbReference>
<evidence type="ECO:0000259" key="11">
    <source>
        <dbReference type="Pfam" id="PF04452"/>
    </source>
</evidence>
<dbReference type="PIRSF" id="PIRSF015601">
    <property type="entry name" value="MTase_slr0722"/>
    <property type="match status" value="1"/>
</dbReference>
<dbReference type="EMBL" id="AGRW01000053">
    <property type="protein sequence ID" value="EIC00833.1"/>
    <property type="molecule type" value="Genomic_DNA"/>
</dbReference>
<evidence type="ECO:0000256" key="1">
    <source>
        <dbReference type="ARBA" id="ARBA00004496"/>
    </source>
</evidence>
<dbReference type="GO" id="GO:0005737">
    <property type="term" value="C:cytoplasm"/>
    <property type="evidence" value="ECO:0007669"/>
    <property type="project" value="UniProtKB-SubCell"/>
</dbReference>
<dbReference type="CDD" id="cd18084">
    <property type="entry name" value="RsmE-like"/>
    <property type="match status" value="1"/>
</dbReference>
<reference evidence="12 13" key="1">
    <citation type="submission" date="2011-09" db="EMBL/GenBank/DDBJ databases">
        <title>The draft genome of Treponema saccharophilum DSM 2985.</title>
        <authorList>
            <consortium name="US DOE Joint Genome Institute (JGI-PGF)"/>
            <person name="Lucas S."/>
            <person name="Copeland A."/>
            <person name="Lapidus A."/>
            <person name="Glavina del Rio T."/>
            <person name="Dalin E."/>
            <person name="Tice H."/>
            <person name="Bruce D."/>
            <person name="Goodwin L."/>
            <person name="Pitluck S."/>
            <person name="Peters L."/>
            <person name="Kyrpides N."/>
            <person name="Mavromatis K."/>
            <person name="Ivanova N."/>
            <person name="Markowitz V."/>
            <person name="Cheng J.-F."/>
            <person name="Hugenholtz P."/>
            <person name="Woyke T."/>
            <person name="Wu D."/>
            <person name="Gronow S."/>
            <person name="Wellnitz S."/>
            <person name="Brambilla E."/>
            <person name="Klenk H.-P."/>
            <person name="Eisen J.A."/>
        </authorList>
    </citation>
    <scope>NUCLEOTIDE SEQUENCE [LARGE SCALE GENOMIC DNA]</scope>
    <source>
        <strain evidence="12 13">DSM 2985</strain>
    </source>
</reference>
<evidence type="ECO:0000256" key="5">
    <source>
        <dbReference type="ARBA" id="ARBA00022603"/>
    </source>
</evidence>
<dbReference type="STRING" id="907348.TresaDRAFT_0658"/>
<keyword evidence="6 10" id="KW-0808">Transferase</keyword>
<evidence type="ECO:0000256" key="9">
    <source>
        <dbReference type="ARBA" id="ARBA00047944"/>
    </source>
</evidence>
<comment type="similarity">
    <text evidence="2 10">Belongs to the RNA methyltransferase RsmE family.</text>
</comment>
<dbReference type="AlphaFoldDB" id="H7ENA5"/>
<evidence type="ECO:0000256" key="10">
    <source>
        <dbReference type="PIRNR" id="PIRNR015601"/>
    </source>
</evidence>
<feature type="domain" description="Ribosomal RNA small subunit methyltransferase E methyltransferase" evidence="11">
    <location>
        <begin position="87"/>
        <end position="252"/>
    </location>
</feature>
<name>H7ENA5_9SPIR</name>
<dbReference type="PATRIC" id="fig|907348.3.peg.2427"/>
<keyword evidence="13" id="KW-1185">Reference proteome</keyword>
<sequence>MRQFVSAEEPENGMIRVRGKDFRYLRSVLRLKAGDMLSVRTPSGALLATTVAGIDDDARKITLSVCSTIGDGADCANGENIPAERLKEITLFMFVPKPSKFEQIVRQACECGVARIVPVASEFSQKGAERMDFKGERFSRILKEARQQSGSAVETVVEKCVSFDGAISMWREMRGDGSVAFVMYERSEFTVPMADAVAGKDVGKAALFVGAEGGISPREIDALRNEGVIPVHFRTNILRCETAAIYGIAVMQNLIEGM</sequence>
<dbReference type="GO" id="GO:0070475">
    <property type="term" value="P:rRNA base methylation"/>
    <property type="evidence" value="ECO:0007669"/>
    <property type="project" value="TreeGrafter"/>
</dbReference>
<dbReference type="GO" id="GO:0070042">
    <property type="term" value="F:rRNA (uridine-N3-)-methyltransferase activity"/>
    <property type="evidence" value="ECO:0007669"/>
    <property type="project" value="TreeGrafter"/>
</dbReference>
<comment type="caution">
    <text evidence="12">The sequence shown here is derived from an EMBL/GenBank/DDBJ whole genome shotgun (WGS) entry which is preliminary data.</text>
</comment>
<dbReference type="eggNOG" id="COG1385">
    <property type="taxonomic scope" value="Bacteria"/>
</dbReference>
<evidence type="ECO:0000313" key="12">
    <source>
        <dbReference type="EMBL" id="EIC00833.1"/>
    </source>
</evidence>